<dbReference type="Proteomes" id="UP000000753">
    <property type="component" value="Chromosome"/>
</dbReference>
<dbReference type="RefSeq" id="WP_020910599.1">
    <property type="nucleotide sequence ID" value="NC_011566.1"/>
</dbReference>
<evidence type="ECO:0000313" key="3">
    <source>
        <dbReference type="Proteomes" id="UP000000753"/>
    </source>
</evidence>
<evidence type="ECO:0000313" key="2">
    <source>
        <dbReference type="EMBL" id="ACJ27217.1"/>
    </source>
</evidence>
<dbReference type="AlphaFoldDB" id="B8CHU1"/>
<protein>
    <recommendedName>
        <fullName evidence="4">Lipoprotein</fullName>
    </recommendedName>
</protein>
<keyword evidence="3" id="KW-1185">Reference proteome</keyword>
<dbReference type="OrthoDB" id="7172943at2"/>
<dbReference type="NCBIfam" id="NF047637">
    <property type="entry name" value="lipo_CC0125"/>
    <property type="match status" value="1"/>
</dbReference>
<dbReference type="STRING" id="225849.swp_0384"/>
<dbReference type="EMBL" id="CP000472">
    <property type="protein sequence ID" value="ACJ27217.1"/>
    <property type="molecule type" value="Genomic_DNA"/>
</dbReference>
<name>B8CHU1_SHEPW</name>
<sequence length="158" mass="17485">MRFNRVKKLAVQKLSIGVILAIVLTACATPYDTEKSFWTFGKGFETMQIAADSWQISFVGNTNTDRALTRKYVMLKSAELCQKAGYPYFTFTNEQTNRDSVGQFGAGTTTSDILWGSSTIDKETSTVVEVTGLKQHPANSGLRVYDTNYILSHVSSDS</sequence>
<keyword evidence="1" id="KW-0732">Signal</keyword>
<dbReference type="PROSITE" id="PS51257">
    <property type="entry name" value="PROKAR_LIPOPROTEIN"/>
    <property type="match status" value="1"/>
</dbReference>
<organism evidence="2 3">
    <name type="scientific">Shewanella piezotolerans (strain WP3 / JCM 13877)</name>
    <dbReference type="NCBI Taxonomy" id="225849"/>
    <lineage>
        <taxon>Bacteria</taxon>
        <taxon>Pseudomonadati</taxon>
        <taxon>Pseudomonadota</taxon>
        <taxon>Gammaproteobacteria</taxon>
        <taxon>Alteromonadales</taxon>
        <taxon>Shewanellaceae</taxon>
        <taxon>Shewanella</taxon>
    </lineage>
</organism>
<evidence type="ECO:0008006" key="4">
    <source>
        <dbReference type="Google" id="ProtNLM"/>
    </source>
</evidence>
<dbReference type="KEGG" id="swp:swp_0384"/>
<proteinExistence type="predicted"/>
<evidence type="ECO:0000256" key="1">
    <source>
        <dbReference type="SAM" id="SignalP"/>
    </source>
</evidence>
<dbReference type="eggNOG" id="ENOG5033AC8">
    <property type="taxonomic scope" value="Bacteria"/>
</dbReference>
<dbReference type="HOGENOM" id="CLU_1720635_0_0_6"/>
<accession>B8CHU1</accession>
<feature type="chain" id="PRO_5002866629" description="Lipoprotein" evidence="1">
    <location>
        <begin position="29"/>
        <end position="158"/>
    </location>
</feature>
<reference evidence="2 3" key="1">
    <citation type="journal article" date="2008" name="PLoS ONE">
        <title>Environmental adaptation: genomic analysis of the piezotolerant and psychrotolerant deep-sea iron reducing bacterium Shewanella piezotolerans WP3.</title>
        <authorList>
            <person name="Wang F."/>
            <person name="Wang J."/>
            <person name="Jian H."/>
            <person name="Zhang B."/>
            <person name="Li S."/>
            <person name="Wang F."/>
            <person name="Zeng X."/>
            <person name="Gao L."/>
            <person name="Bartlett D.H."/>
            <person name="Yu J."/>
            <person name="Hu S."/>
            <person name="Xiao X."/>
        </authorList>
    </citation>
    <scope>NUCLEOTIDE SEQUENCE [LARGE SCALE GENOMIC DNA]</scope>
    <source>
        <strain evidence="3">WP3 / JCM 13877</strain>
    </source>
</reference>
<gene>
    <name evidence="2" type="ordered locus">swp_0384</name>
</gene>
<feature type="signal peptide" evidence="1">
    <location>
        <begin position="1"/>
        <end position="28"/>
    </location>
</feature>